<organism evidence="10 11">
    <name type="scientific">Fredinandcohnia salidurans</name>
    <dbReference type="NCBI Taxonomy" id="2595041"/>
    <lineage>
        <taxon>Bacteria</taxon>
        <taxon>Bacillati</taxon>
        <taxon>Bacillota</taxon>
        <taxon>Bacilli</taxon>
        <taxon>Bacillales</taxon>
        <taxon>Bacillaceae</taxon>
        <taxon>Fredinandcohnia</taxon>
    </lineage>
</organism>
<dbReference type="PANTHER" id="PTHR43284:SF1">
    <property type="entry name" value="ASPARAGINE SYNTHETASE"/>
    <property type="match status" value="1"/>
</dbReference>
<dbReference type="GO" id="GO:0004066">
    <property type="term" value="F:asparagine synthase (glutamine-hydrolyzing) activity"/>
    <property type="evidence" value="ECO:0007669"/>
    <property type="project" value="UniProtKB-EC"/>
</dbReference>
<dbReference type="InterPro" id="IPR033738">
    <property type="entry name" value="AsnB_N"/>
</dbReference>
<comment type="caution">
    <text evidence="10">The sequence shown here is derived from an EMBL/GenBank/DDBJ whole genome shotgun (WGS) entry which is preliminary data.</text>
</comment>
<dbReference type="Proteomes" id="UP001597227">
    <property type="component" value="Unassembled WGS sequence"/>
</dbReference>
<proteinExistence type="inferred from homology"/>
<dbReference type="InterPro" id="IPR006426">
    <property type="entry name" value="Asn_synth_AEB"/>
</dbReference>
<evidence type="ECO:0000259" key="9">
    <source>
        <dbReference type="PROSITE" id="PS51278"/>
    </source>
</evidence>
<dbReference type="InterPro" id="IPR029055">
    <property type="entry name" value="Ntn_hydrolases_N"/>
</dbReference>
<comment type="pathway">
    <text evidence="1">Amino-acid biosynthesis; L-asparagine biosynthesis; L-asparagine from L-aspartate (L-Gln route): step 1/1.</text>
</comment>
<evidence type="ECO:0000256" key="5">
    <source>
        <dbReference type="ARBA" id="ARBA00022840"/>
    </source>
</evidence>
<dbReference type="EMBL" id="JBHUEK010000025">
    <property type="protein sequence ID" value="MFD1780472.1"/>
    <property type="molecule type" value="Genomic_DNA"/>
</dbReference>
<dbReference type="CDD" id="cd01991">
    <property type="entry name" value="Asn_synthase_B_C"/>
    <property type="match status" value="1"/>
</dbReference>
<evidence type="ECO:0000256" key="3">
    <source>
        <dbReference type="ARBA" id="ARBA00012737"/>
    </source>
</evidence>
<dbReference type="EC" id="6.3.5.4" evidence="3"/>
<feature type="domain" description="Glutamine amidotransferase type-2" evidence="9">
    <location>
        <begin position="2"/>
        <end position="215"/>
    </location>
</feature>
<keyword evidence="6" id="KW-0028">Amino-acid biosynthesis</keyword>
<comment type="catalytic activity">
    <reaction evidence="8">
        <text>L-aspartate + L-glutamine + ATP + H2O = L-asparagine + L-glutamate + AMP + diphosphate + H(+)</text>
        <dbReference type="Rhea" id="RHEA:12228"/>
        <dbReference type="ChEBI" id="CHEBI:15377"/>
        <dbReference type="ChEBI" id="CHEBI:15378"/>
        <dbReference type="ChEBI" id="CHEBI:29985"/>
        <dbReference type="ChEBI" id="CHEBI:29991"/>
        <dbReference type="ChEBI" id="CHEBI:30616"/>
        <dbReference type="ChEBI" id="CHEBI:33019"/>
        <dbReference type="ChEBI" id="CHEBI:58048"/>
        <dbReference type="ChEBI" id="CHEBI:58359"/>
        <dbReference type="ChEBI" id="CHEBI:456215"/>
        <dbReference type="EC" id="6.3.5.4"/>
    </reaction>
</comment>
<keyword evidence="5" id="KW-0067">ATP-binding</keyword>
<evidence type="ECO:0000313" key="10">
    <source>
        <dbReference type="EMBL" id="MFD1780472.1"/>
    </source>
</evidence>
<dbReference type="PROSITE" id="PS51278">
    <property type="entry name" value="GATASE_TYPE_2"/>
    <property type="match status" value="1"/>
</dbReference>
<accession>A0ABW4MSK9</accession>
<name>A0ABW4MSK9_9BACI</name>
<evidence type="ECO:0000256" key="4">
    <source>
        <dbReference type="ARBA" id="ARBA00022741"/>
    </source>
</evidence>
<dbReference type="PIRSF" id="PIRSF001589">
    <property type="entry name" value="Asn_synthetase_glu-h"/>
    <property type="match status" value="1"/>
</dbReference>
<evidence type="ECO:0000256" key="1">
    <source>
        <dbReference type="ARBA" id="ARBA00005187"/>
    </source>
</evidence>
<dbReference type="CDD" id="cd00712">
    <property type="entry name" value="AsnB"/>
    <property type="match status" value="1"/>
</dbReference>
<keyword evidence="4" id="KW-0547">Nucleotide-binding</keyword>
<comment type="similarity">
    <text evidence="2">Belongs to the asparagine synthetase family.</text>
</comment>
<evidence type="ECO:0000256" key="6">
    <source>
        <dbReference type="ARBA" id="ARBA00022888"/>
    </source>
</evidence>
<reference evidence="11" key="1">
    <citation type="journal article" date="2019" name="Int. J. Syst. Evol. Microbiol.">
        <title>The Global Catalogue of Microorganisms (GCM) 10K type strain sequencing project: providing services to taxonomists for standard genome sequencing and annotation.</title>
        <authorList>
            <consortium name="The Broad Institute Genomics Platform"/>
            <consortium name="The Broad Institute Genome Sequencing Center for Infectious Disease"/>
            <person name="Wu L."/>
            <person name="Ma J."/>
        </authorList>
    </citation>
    <scope>NUCLEOTIDE SEQUENCE [LARGE SCALE GENOMIC DNA]</scope>
    <source>
        <strain evidence="11">CCUG 15531</strain>
    </source>
</reference>
<dbReference type="RefSeq" id="WP_304213622.1">
    <property type="nucleotide sequence ID" value="NZ_JBHUEK010000025.1"/>
</dbReference>
<protein>
    <recommendedName>
        <fullName evidence="3">asparagine synthase (glutamine-hydrolyzing)</fullName>
        <ecNumber evidence="3">6.3.5.4</ecNumber>
    </recommendedName>
</protein>
<gene>
    <name evidence="10" type="primary">asnB</name>
    <name evidence="10" type="ORF">ACFSFW_17535</name>
</gene>
<dbReference type="SUPFAM" id="SSF52402">
    <property type="entry name" value="Adenine nucleotide alpha hydrolases-like"/>
    <property type="match status" value="1"/>
</dbReference>
<dbReference type="InterPro" id="IPR051786">
    <property type="entry name" value="ASN_synthetase/amidase"/>
</dbReference>
<dbReference type="Gene3D" id="3.60.20.10">
    <property type="entry name" value="Glutamine Phosphoribosylpyrophosphate, subunit 1, domain 1"/>
    <property type="match status" value="1"/>
</dbReference>
<dbReference type="InterPro" id="IPR014729">
    <property type="entry name" value="Rossmann-like_a/b/a_fold"/>
</dbReference>
<keyword evidence="11" id="KW-1185">Reference proteome</keyword>
<dbReference type="PANTHER" id="PTHR43284">
    <property type="entry name" value="ASPARAGINE SYNTHETASE (GLUTAMINE-HYDROLYZING)"/>
    <property type="match status" value="1"/>
</dbReference>
<dbReference type="InterPro" id="IPR001962">
    <property type="entry name" value="Asn_synthase"/>
</dbReference>
<evidence type="ECO:0000256" key="2">
    <source>
        <dbReference type="ARBA" id="ARBA00005752"/>
    </source>
</evidence>
<dbReference type="Pfam" id="PF00733">
    <property type="entry name" value="Asn_synthase"/>
    <property type="match status" value="1"/>
</dbReference>
<dbReference type="SUPFAM" id="SSF56235">
    <property type="entry name" value="N-terminal nucleophile aminohydrolases (Ntn hydrolases)"/>
    <property type="match status" value="1"/>
</dbReference>
<keyword evidence="7" id="KW-0315">Glutamine amidotransferase</keyword>
<evidence type="ECO:0000256" key="7">
    <source>
        <dbReference type="ARBA" id="ARBA00022962"/>
    </source>
</evidence>
<keyword evidence="6" id="KW-0061">Asparagine biosynthesis</keyword>
<dbReference type="InterPro" id="IPR017932">
    <property type="entry name" value="GATase_2_dom"/>
</dbReference>
<dbReference type="Gene3D" id="3.40.50.620">
    <property type="entry name" value="HUPs"/>
    <property type="match status" value="1"/>
</dbReference>
<sequence>MCGFVGFADSKLEIDKVQVINEMMDTIIHRGPDSGNHYSDEHATLGFRRLSIIDLSEEGSQPMFNEDGSCVLVFNGEIYNYQELREDLIQKGHIFKSDADSEVVIHAYEEYGVDLLQKVRGMFAFAIWDKNNESMFLARDFFGIKPLYYSQNTTDNSLIFGSEIKAFLKQPAFKKELNKDAIKPYLTFQYSVLDETFFKGVYKLKPGHYMIYKKGNLEIKPYWDVNFDADNKGLDHYIEEINNTLKESVNYHKISDVKVGSFLSGGVDSSYITALLMPNKTFSVGFQDYEGIFNETNLAKDLSDILEIENYKELMTADQAFEMLPTIQYHMDEPQSNLSSVPLYFLSKLASEHVTVVLSGEGADEIFGGYVWYQKSAKLEKYEKIPFGIRRAIAAVSGALPKNTITNFLVKGGQPVEEKFIGQAKVFEEEDARKVLKEEYQTGPSIQSITKKVYDDVKGKDDVTKMQYLDLKLWLPGDILLKADKMSMAHSIELRVPFLDKEVMSMASHIPSNLRVNQIDTKYALRAASKKVLPEEWSNREKVGFPVPMRHWLREEKYYNIVKEMFESDIAKEFFHTEELVKYLDDHFHGRHNYARYIYTVYVFLVWYKKFFVEL</sequence>
<keyword evidence="10" id="KW-0436">Ligase</keyword>
<evidence type="ECO:0000313" key="11">
    <source>
        <dbReference type="Proteomes" id="UP001597227"/>
    </source>
</evidence>
<dbReference type="NCBIfam" id="TIGR01536">
    <property type="entry name" value="asn_synth_AEB"/>
    <property type="match status" value="1"/>
</dbReference>
<dbReference type="Pfam" id="PF13537">
    <property type="entry name" value="GATase_7"/>
    <property type="match status" value="1"/>
</dbReference>
<evidence type="ECO:0000256" key="8">
    <source>
        <dbReference type="ARBA" id="ARBA00048741"/>
    </source>
</evidence>